<feature type="non-terminal residue" evidence="1">
    <location>
        <position position="1"/>
    </location>
</feature>
<dbReference type="Proteomes" id="UP000805193">
    <property type="component" value="Unassembled WGS sequence"/>
</dbReference>
<keyword evidence="2" id="KW-1185">Reference proteome</keyword>
<name>A0AC60PG03_IXOPE</name>
<evidence type="ECO:0000313" key="1">
    <source>
        <dbReference type="EMBL" id="KAG0419145.1"/>
    </source>
</evidence>
<feature type="non-terminal residue" evidence="1">
    <location>
        <position position="53"/>
    </location>
</feature>
<organism evidence="1 2">
    <name type="scientific">Ixodes persulcatus</name>
    <name type="common">Taiga tick</name>
    <dbReference type="NCBI Taxonomy" id="34615"/>
    <lineage>
        <taxon>Eukaryota</taxon>
        <taxon>Metazoa</taxon>
        <taxon>Ecdysozoa</taxon>
        <taxon>Arthropoda</taxon>
        <taxon>Chelicerata</taxon>
        <taxon>Arachnida</taxon>
        <taxon>Acari</taxon>
        <taxon>Parasitiformes</taxon>
        <taxon>Ixodida</taxon>
        <taxon>Ixodoidea</taxon>
        <taxon>Ixodidae</taxon>
        <taxon>Ixodinae</taxon>
        <taxon>Ixodes</taxon>
    </lineage>
</organism>
<sequence>EPRPERPESTMVEPAHADGADAMLHHHGVHAHALGHGGNPGRPRVPQLPAEPR</sequence>
<protein>
    <submittedName>
        <fullName evidence="1">Uncharacterized protein</fullName>
    </submittedName>
</protein>
<reference evidence="1 2" key="1">
    <citation type="journal article" date="2020" name="Cell">
        <title>Large-Scale Comparative Analyses of Tick Genomes Elucidate Their Genetic Diversity and Vector Capacities.</title>
        <authorList>
            <consortium name="Tick Genome and Microbiome Consortium (TIGMIC)"/>
            <person name="Jia N."/>
            <person name="Wang J."/>
            <person name="Shi W."/>
            <person name="Du L."/>
            <person name="Sun Y."/>
            <person name="Zhan W."/>
            <person name="Jiang J.F."/>
            <person name="Wang Q."/>
            <person name="Zhang B."/>
            <person name="Ji P."/>
            <person name="Bell-Sakyi L."/>
            <person name="Cui X.M."/>
            <person name="Yuan T.T."/>
            <person name="Jiang B.G."/>
            <person name="Yang W.F."/>
            <person name="Lam T.T."/>
            <person name="Chang Q.C."/>
            <person name="Ding S.J."/>
            <person name="Wang X.J."/>
            <person name="Zhu J.G."/>
            <person name="Ruan X.D."/>
            <person name="Zhao L."/>
            <person name="Wei J.T."/>
            <person name="Ye R.Z."/>
            <person name="Que T.C."/>
            <person name="Du C.H."/>
            <person name="Zhou Y.H."/>
            <person name="Cheng J.X."/>
            <person name="Dai P.F."/>
            <person name="Guo W.B."/>
            <person name="Han X.H."/>
            <person name="Huang E.J."/>
            <person name="Li L.F."/>
            <person name="Wei W."/>
            <person name="Gao Y.C."/>
            <person name="Liu J.Z."/>
            <person name="Shao H.Z."/>
            <person name="Wang X."/>
            <person name="Wang C.C."/>
            <person name="Yang T.C."/>
            <person name="Huo Q.B."/>
            <person name="Li W."/>
            <person name="Chen H.Y."/>
            <person name="Chen S.E."/>
            <person name="Zhou L.G."/>
            <person name="Ni X.B."/>
            <person name="Tian J.H."/>
            <person name="Sheng Y."/>
            <person name="Liu T."/>
            <person name="Pan Y.S."/>
            <person name="Xia L.Y."/>
            <person name="Li J."/>
            <person name="Zhao F."/>
            <person name="Cao W.C."/>
        </authorList>
    </citation>
    <scope>NUCLEOTIDE SEQUENCE [LARGE SCALE GENOMIC DNA]</scope>
    <source>
        <strain evidence="1">Iper-2018</strain>
    </source>
</reference>
<proteinExistence type="predicted"/>
<gene>
    <name evidence="1" type="ORF">HPB47_004334</name>
</gene>
<evidence type="ECO:0000313" key="2">
    <source>
        <dbReference type="Proteomes" id="UP000805193"/>
    </source>
</evidence>
<comment type="caution">
    <text evidence="1">The sequence shown here is derived from an EMBL/GenBank/DDBJ whole genome shotgun (WGS) entry which is preliminary data.</text>
</comment>
<accession>A0AC60PG03</accession>
<dbReference type="EMBL" id="JABSTQ010010657">
    <property type="protein sequence ID" value="KAG0419145.1"/>
    <property type="molecule type" value="Genomic_DNA"/>
</dbReference>